<dbReference type="CDD" id="cd12087">
    <property type="entry name" value="TM_EGFR-like"/>
    <property type="match status" value="1"/>
</dbReference>
<feature type="chain" id="PRO_5043904359" evidence="3">
    <location>
        <begin position="19"/>
        <end position="574"/>
    </location>
</feature>
<dbReference type="HOGENOM" id="CLU_475102_0_0_1"/>
<feature type="compositionally biased region" description="Basic and acidic residues" evidence="1">
    <location>
        <begin position="503"/>
        <end position="514"/>
    </location>
</feature>
<evidence type="ECO:0000256" key="3">
    <source>
        <dbReference type="SAM" id="SignalP"/>
    </source>
</evidence>
<dbReference type="SMART" id="SM00321">
    <property type="entry name" value="WSC"/>
    <property type="match status" value="1"/>
</dbReference>
<proteinExistence type="predicted"/>
<feature type="compositionally biased region" description="Basic and acidic residues" evidence="1">
    <location>
        <begin position="424"/>
        <end position="447"/>
    </location>
</feature>
<evidence type="ECO:0000256" key="1">
    <source>
        <dbReference type="SAM" id="MobiDB-lite"/>
    </source>
</evidence>
<feature type="compositionally biased region" description="Basic and acidic residues" evidence="1">
    <location>
        <begin position="483"/>
        <end position="493"/>
    </location>
</feature>
<feature type="compositionally biased region" description="Polar residues" evidence="1">
    <location>
        <begin position="448"/>
        <end position="478"/>
    </location>
</feature>
<keyword evidence="2" id="KW-0812">Transmembrane</keyword>
<dbReference type="InterPro" id="IPR002889">
    <property type="entry name" value="WSC_carb-bd"/>
</dbReference>
<feature type="region of interest" description="Disordered" evidence="1">
    <location>
        <begin position="367"/>
        <end position="565"/>
    </location>
</feature>
<evidence type="ECO:0000313" key="4">
    <source>
        <dbReference type="EMBL" id="EKC40326.1"/>
    </source>
</evidence>
<reference evidence="4" key="1">
    <citation type="journal article" date="2012" name="Nature">
        <title>The oyster genome reveals stress adaptation and complexity of shell formation.</title>
        <authorList>
            <person name="Zhang G."/>
            <person name="Fang X."/>
            <person name="Guo X."/>
            <person name="Li L."/>
            <person name="Luo R."/>
            <person name="Xu F."/>
            <person name="Yang P."/>
            <person name="Zhang L."/>
            <person name="Wang X."/>
            <person name="Qi H."/>
            <person name="Xiong Z."/>
            <person name="Que H."/>
            <person name="Xie Y."/>
            <person name="Holland P.W."/>
            <person name="Paps J."/>
            <person name="Zhu Y."/>
            <person name="Wu F."/>
            <person name="Chen Y."/>
            <person name="Wang J."/>
            <person name="Peng C."/>
            <person name="Meng J."/>
            <person name="Yang L."/>
            <person name="Liu J."/>
            <person name="Wen B."/>
            <person name="Zhang N."/>
            <person name="Huang Z."/>
            <person name="Zhu Q."/>
            <person name="Feng Y."/>
            <person name="Mount A."/>
            <person name="Hedgecock D."/>
            <person name="Xu Z."/>
            <person name="Liu Y."/>
            <person name="Domazet-Loso T."/>
            <person name="Du Y."/>
            <person name="Sun X."/>
            <person name="Zhang S."/>
            <person name="Liu B."/>
            <person name="Cheng P."/>
            <person name="Jiang X."/>
            <person name="Li J."/>
            <person name="Fan D."/>
            <person name="Wang W."/>
            <person name="Fu W."/>
            <person name="Wang T."/>
            <person name="Wang B."/>
            <person name="Zhang J."/>
            <person name="Peng Z."/>
            <person name="Li Y."/>
            <person name="Li N."/>
            <person name="Wang J."/>
            <person name="Chen M."/>
            <person name="He Y."/>
            <person name="Tan F."/>
            <person name="Song X."/>
            <person name="Zheng Q."/>
            <person name="Huang R."/>
            <person name="Yang H."/>
            <person name="Du X."/>
            <person name="Chen L."/>
            <person name="Yang M."/>
            <person name="Gaffney P.M."/>
            <person name="Wang S."/>
            <person name="Luo L."/>
            <person name="She Z."/>
            <person name="Ming Y."/>
            <person name="Huang W."/>
            <person name="Zhang S."/>
            <person name="Huang B."/>
            <person name="Zhang Y."/>
            <person name="Qu T."/>
            <person name="Ni P."/>
            <person name="Miao G."/>
            <person name="Wang J."/>
            <person name="Wang Q."/>
            <person name="Steinberg C.E."/>
            <person name="Wang H."/>
            <person name="Li N."/>
            <person name="Qian L."/>
            <person name="Zhang G."/>
            <person name="Li Y."/>
            <person name="Yang H."/>
            <person name="Liu X."/>
            <person name="Wang J."/>
            <person name="Yin Y."/>
            <person name="Wang J."/>
        </authorList>
    </citation>
    <scope>NUCLEOTIDE SEQUENCE [LARGE SCALE GENOMIC DNA]</scope>
    <source>
        <strain evidence="4">05x7-T-G4-1.051#20</strain>
    </source>
</reference>
<keyword evidence="2" id="KW-1133">Transmembrane helix</keyword>
<feature type="signal peptide" evidence="3">
    <location>
        <begin position="1"/>
        <end position="18"/>
    </location>
</feature>
<dbReference type="AlphaFoldDB" id="K1RZ93"/>
<sequence>MARGIIATLLLLVVVNKGEDLITSTEQLTWTEALTFCRDRNSSLIPGTRAGFPIPHWTGYHHRLSDWIHVLGCYDDQDIRDLEVPPSYTLDRGSVGLCQERCGYRSFALQGTTCLCLRESPNIEGVSPSRCDRNCSADDDSHVNDCGGSDTFNVYRVTHREQLQSEITVNCVVLGCYEQWTQLHTDNCTEDLGRICQSEASTNKSLAPEEKNFKSWSETYVECRDRMGYLYGNISLNEDSDTLCGRLYDIRSNTPETWLGVARQVFLTTDRGRDSFGYLLDCSICFEQSAGCLYVTECSSTSRKATAVCGNVDDNSGQIVAIVVPVLILVALFAGIGIFVIRRRRKMSGIPDGTTAKQYKGNILYESNQSKGPQKPFTVTEKPENFENRRSSETKDQHIYHEIESKEDKLVMSGPADRIPPGVESKEVDGLSEKEAHTRPTVNEKTETASQNSQGGTESTKSTVLSSNDDNKQPTVKATVTPPERRDEPEVKQNTDTLAVVSGDDKQKADDHIIRQPYTKKIGDTLKTTEDTGMNLPVYHNETESKPTPSNDARPPAEKPVNKKNVSVIQVCKF</sequence>
<dbReference type="PROSITE" id="PS51212">
    <property type="entry name" value="WSC"/>
    <property type="match status" value="1"/>
</dbReference>
<protein>
    <submittedName>
        <fullName evidence="4">Uncharacterized protein</fullName>
    </submittedName>
</protein>
<accession>K1RZ93</accession>
<dbReference type="InParanoid" id="K1RZ93"/>
<keyword evidence="3" id="KW-0732">Signal</keyword>
<organism evidence="4">
    <name type="scientific">Magallana gigas</name>
    <name type="common">Pacific oyster</name>
    <name type="synonym">Crassostrea gigas</name>
    <dbReference type="NCBI Taxonomy" id="29159"/>
    <lineage>
        <taxon>Eukaryota</taxon>
        <taxon>Metazoa</taxon>
        <taxon>Spiralia</taxon>
        <taxon>Lophotrochozoa</taxon>
        <taxon>Mollusca</taxon>
        <taxon>Bivalvia</taxon>
        <taxon>Autobranchia</taxon>
        <taxon>Pteriomorphia</taxon>
        <taxon>Ostreida</taxon>
        <taxon>Ostreoidea</taxon>
        <taxon>Ostreidae</taxon>
        <taxon>Magallana</taxon>
    </lineage>
</organism>
<name>K1RZ93_MAGGI</name>
<feature type="compositionally biased region" description="Basic and acidic residues" evidence="1">
    <location>
        <begin position="381"/>
        <end position="410"/>
    </location>
</feature>
<feature type="transmembrane region" description="Helical" evidence="2">
    <location>
        <begin position="319"/>
        <end position="341"/>
    </location>
</feature>
<gene>
    <name evidence="4" type="ORF">CGI_10012225</name>
</gene>
<dbReference type="EMBL" id="JH815762">
    <property type="protein sequence ID" value="EKC40326.1"/>
    <property type="molecule type" value="Genomic_DNA"/>
</dbReference>
<feature type="compositionally biased region" description="Basic and acidic residues" evidence="1">
    <location>
        <begin position="521"/>
        <end position="530"/>
    </location>
</feature>
<evidence type="ECO:0000256" key="2">
    <source>
        <dbReference type="SAM" id="Phobius"/>
    </source>
</evidence>
<keyword evidence="2" id="KW-0472">Membrane</keyword>